<feature type="compositionally biased region" description="Polar residues" evidence="1">
    <location>
        <begin position="281"/>
        <end position="295"/>
    </location>
</feature>
<feature type="region of interest" description="Disordered" evidence="1">
    <location>
        <begin position="1"/>
        <end position="64"/>
    </location>
</feature>
<feature type="region of interest" description="Disordered" evidence="1">
    <location>
        <begin position="244"/>
        <end position="295"/>
    </location>
</feature>
<name>A0A3R7ISD0_9BURK</name>
<organism evidence="2 3">
    <name type="scientific">Alicycliphilus denitrificans</name>
    <dbReference type="NCBI Taxonomy" id="179636"/>
    <lineage>
        <taxon>Bacteria</taxon>
        <taxon>Pseudomonadati</taxon>
        <taxon>Pseudomonadota</taxon>
        <taxon>Betaproteobacteria</taxon>
        <taxon>Burkholderiales</taxon>
        <taxon>Comamonadaceae</taxon>
        <taxon>Alicycliphilus</taxon>
    </lineage>
</organism>
<evidence type="ECO:0000313" key="3">
    <source>
        <dbReference type="Proteomes" id="UP000216225"/>
    </source>
</evidence>
<protein>
    <submittedName>
        <fullName evidence="2">Uncharacterized protein</fullName>
    </submittedName>
</protein>
<dbReference type="EMBL" id="NKDB02000003">
    <property type="protein sequence ID" value="RKJ95630.1"/>
    <property type="molecule type" value="Genomic_DNA"/>
</dbReference>
<proteinExistence type="predicted"/>
<comment type="caution">
    <text evidence="2">The sequence shown here is derived from an EMBL/GenBank/DDBJ whole genome shotgun (WGS) entry which is preliminary data.</text>
</comment>
<gene>
    <name evidence="2" type="ORF">CE154_017025</name>
</gene>
<dbReference type="RefSeq" id="WP_094439706.1">
    <property type="nucleotide sequence ID" value="NZ_NKDB02000003.1"/>
</dbReference>
<feature type="compositionally biased region" description="Low complexity" evidence="1">
    <location>
        <begin position="244"/>
        <end position="255"/>
    </location>
</feature>
<dbReference type="Proteomes" id="UP000216225">
    <property type="component" value="Unassembled WGS sequence"/>
</dbReference>
<feature type="region of interest" description="Disordered" evidence="1">
    <location>
        <begin position="177"/>
        <end position="221"/>
    </location>
</feature>
<evidence type="ECO:0000256" key="1">
    <source>
        <dbReference type="SAM" id="MobiDB-lite"/>
    </source>
</evidence>
<evidence type="ECO:0000313" key="2">
    <source>
        <dbReference type="EMBL" id="RKJ95630.1"/>
    </source>
</evidence>
<sequence length="295" mass="30886">MSLFSWFTRKSKPQAPRQRQAHTAPAPLTANGAGSAVPGRNGNGKPLLEPSASQDPAAARKNERAERRELLYTTVRDAMVRAGVLSAGYKFKVLSLDQRGAQFLVMMDLAQEYSSDMVRLGEIEALITQSAKSRFGIVVPAVYWRINDQIMVGVSAGPAASAARPQASRVPEFTAPAAQASPTLSPPRPAAARQHGVPPVSRPAPLVPPIAPAAPPRAATGFDPIEADEVAAFKQALVHAAAARAPAPAAEPGTATRSGPLLPKSTGSTGFEDTVMPAQDAPSSDLSSTQYGDLR</sequence>
<reference evidence="2 3" key="1">
    <citation type="submission" date="2018-09" db="EMBL/GenBank/DDBJ databases">
        <title>Genome comparison of Alicycliphilus sp. BQ1, a polyurethanolytic bacterium, with its closest phylogenetic relatives Alicycliphilus denitrificans BC and K601, unable to attack polyurethane.</title>
        <authorList>
            <person name="Loza-Tavera H."/>
            <person name="Lozano L."/>
            <person name="Cevallos M."/>
            <person name="Maya-Lucas O."/>
            <person name="Garcia-Mena J."/>
            <person name="Hernandez J."/>
        </authorList>
    </citation>
    <scope>NUCLEOTIDE SEQUENCE [LARGE SCALE GENOMIC DNA]</scope>
    <source>
        <strain evidence="2 3">BQ1</strain>
    </source>
</reference>
<dbReference type="AlphaFoldDB" id="A0A3R7ISD0"/>
<accession>A0A3R7ISD0</accession>
<feature type="compositionally biased region" description="Pro residues" evidence="1">
    <location>
        <begin position="200"/>
        <end position="215"/>
    </location>
</feature>